<sequence length="243" mass="26778">MKSKGSLTDDGSVVYAGKNIAQTVQATKDGVRINTVITSLDSPQEFHHTLDLSSDLRLATGAELEQLTPPEGRTEPLKGVYTLNSNNDLVGEISAPWAIDAKGKEVPTYYTIEGNAVIQHVEHRGAAVTYPVVADPWLGFDLISKATWEHRGEGWTLKVSPTGWARANAPSYLVGVAGWNELYAKYKNRGLNVNLDGMLDQYICHQQFAFWKSTWILDEWRPNVGYLQTVNSMCNPGGGKIID</sequence>
<organism evidence="1 2">
    <name type="scientific">Arcanobacterium phocisimile</name>
    <dbReference type="NCBI Taxonomy" id="1302235"/>
    <lineage>
        <taxon>Bacteria</taxon>
        <taxon>Bacillati</taxon>
        <taxon>Actinomycetota</taxon>
        <taxon>Actinomycetes</taxon>
        <taxon>Actinomycetales</taxon>
        <taxon>Actinomycetaceae</taxon>
        <taxon>Arcanobacterium</taxon>
    </lineage>
</organism>
<accession>A0ABX7II35</accession>
<reference evidence="1 2" key="1">
    <citation type="submission" date="2021-02" db="EMBL/GenBank/DDBJ databases">
        <title>Complete Genome Sequence of Arcanobacterium phocisimile strain DSM 26142T from a harbour seal.</title>
        <authorList>
            <person name="Borowiak M."/>
            <person name="Alssahen M."/>
            <person name="Malorny B."/>
            <person name="Laemmler C."/>
            <person name="Siebert U."/>
            <person name="Ploetz M."/>
            <person name="Abdulmawjood A."/>
        </authorList>
    </citation>
    <scope>NUCLEOTIDE SEQUENCE [LARGE SCALE GENOMIC DNA]</scope>
    <source>
        <strain evidence="1 2">DSM 26142</strain>
    </source>
</reference>
<proteinExistence type="predicted"/>
<gene>
    <name evidence="1" type="ORF">JTE88_01640</name>
</gene>
<dbReference type="EMBL" id="CP070228">
    <property type="protein sequence ID" value="QRV02487.1"/>
    <property type="molecule type" value="Genomic_DNA"/>
</dbReference>
<dbReference type="RefSeq" id="WP_204424957.1">
    <property type="nucleotide sequence ID" value="NZ_CP070228.1"/>
</dbReference>
<keyword evidence="2" id="KW-1185">Reference proteome</keyword>
<protein>
    <submittedName>
        <fullName evidence="1">DUF2599 domain-containing protein</fullName>
    </submittedName>
</protein>
<name>A0ABX7II35_9ACTO</name>
<evidence type="ECO:0000313" key="1">
    <source>
        <dbReference type="EMBL" id="QRV02487.1"/>
    </source>
</evidence>
<dbReference type="Proteomes" id="UP000602653">
    <property type="component" value="Chromosome"/>
</dbReference>
<evidence type="ECO:0000313" key="2">
    <source>
        <dbReference type="Proteomes" id="UP000602653"/>
    </source>
</evidence>
<dbReference type="InterPro" id="IPR019719">
    <property type="entry name" value="DUF2599"/>
</dbReference>
<dbReference type="Pfam" id="PF10783">
    <property type="entry name" value="DUF2599"/>
    <property type="match status" value="1"/>
</dbReference>